<proteinExistence type="predicted"/>
<dbReference type="CDD" id="cd09766">
    <property type="entry name" value="Csx15_I-U"/>
    <property type="match status" value="1"/>
</dbReference>
<dbReference type="NCBIfam" id="NF040560">
    <property type="entry name" value="CAS_Csx15"/>
    <property type="match status" value="1"/>
</dbReference>
<name>A0A2T5G6Q8_HYDSH</name>
<organism evidence="1 2">
    <name type="scientific">Hydrogenibacillus schlegelii</name>
    <name type="common">Bacillus schlegelii</name>
    <dbReference type="NCBI Taxonomy" id="1484"/>
    <lineage>
        <taxon>Bacteria</taxon>
        <taxon>Bacillati</taxon>
        <taxon>Bacillota</taxon>
        <taxon>Bacilli</taxon>
        <taxon>Bacillales</taxon>
        <taxon>Bacillales Family X. Incertae Sedis</taxon>
        <taxon>Hydrogenibacillus</taxon>
    </lineage>
</organism>
<dbReference type="RefSeq" id="WP_273000561.1">
    <property type="nucleotide sequence ID" value="NZ_PEBV01000035.1"/>
</dbReference>
<reference evidence="1 2" key="1">
    <citation type="submission" date="2017-08" db="EMBL/GenBank/DDBJ databases">
        <title>Burning lignite coal seam in the remote Altai Mountains harbors a hydrogen-driven thermophilic microbial community.</title>
        <authorList>
            <person name="Kadnikov V.V."/>
            <person name="Mardanov A.V."/>
            <person name="Ivasenko D."/>
            <person name="Beletsky A.V."/>
            <person name="Karnachuk O.V."/>
            <person name="Ravin N.V."/>
        </authorList>
    </citation>
    <scope>NUCLEOTIDE SEQUENCE [LARGE SCALE GENOMIC DNA]</scope>
    <source>
        <strain evidence="1">AL33</strain>
    </source>
</reference>
<gene>
    <name evidence="1" type="ORF">HSCHL_1018</name>
</gene>
<comment type="caution">
    <text evidence="1">The sequence shown here is derived from an EMBL/GenBank/DDBJ whole genome shotgun (WGS) entry which is preliminary data.</text>
</comment>
<dbReference type="Proteomes" id="UP000244180">
    <property type="component" value="Unassembled WGS sequence"/>
</dbReference>
<sequence length="127" mass="14595">MLVINFSHPLNKVHLQKIEELARQKIDQVIEVNSHINQQKPLVEQIVELVDRVGLTPEEWQTLPFILNPPALNISAVTLLAEVHGRCGYFPAVVRLRPMEGSLPPQFEVAEIINLHQVREEARKRRD</sequence>
<dbReference type="AlphaFoldDB" id="A0A2T5G6Q8"/>
<evidence type="ECO:0000313" key="2">
    <source>
        <dbReference type="Proteomes" id="UP000244180"/>
    </source>
</evidence>
<dbReference type="EMBL" id="PEBV01000035">
    <property type="protein sequence ID" value="PTQ51870.1"/>
    <property type="molecule type" value="Genomic_DNA"/>
</dbReference>
<evidence type="ECO:0000313" key="1">
    <source>
        <dbReference type="EMBL" id="PTQ51870.1"/>
    </source>
</evidence>
<accession>A0A2T5G6Q8</accession>
<protein>
    <submittedName>
        <fullName evidence="1">Uncharacterized protein</fullName>
    </submittedName>
</protein>